<evidence type="ECO:0000256" key="5">
    <source>
        <dbReference type="ARBA" id="ARBA00022448"/>
    </source>
</evidence>
<name>A0A432WL88_9GAMM</name>
<dbReference type="NCBIfam" id="TIGR00548">
    <property type="entry name" value="lolB"/>
    <property type="match status" value="1"/>
</dbReference>
<dbReference type="InterPro" id="IPR029046">
    <property type="entry name" value="LolA/LolB/LppX"/>
</dbReference>
<evidence type="ECO:0000256" key="9">
    <source>
        <dbReference type="ARBA" id="ARBA00023139"/>
    </source>
</evidence>
<keyword evidence="9" id="KW-0564">Palmitate</keyword>
<evidence type="ECO:0000256" key="4">
    <source>
        <dbReference type="ARBA" id="ARBA00016202"/>
    </source>
</evidence>
<reference evidence="14 15" key="1">
    <citation type="journal article" date="2011" name="Front. Microbiol.">
        <title>Genomic signatures of strain selection and enhancement in Bacillus atrophaeus var. globigii, a historical biowarfare simulant.</title>
        <authorList>
            <person name="Gibbons H.S."/>
            <person name="Broomall S.M."/>
            <person name="McNew L.A."/>
            <person name="Daligault H."/>
            <person name="Chapman C."/>
            <person name="Bruce D."/>
            <person name="Karavis M."/>
            <person name="Krepps M."/>
            <person name="McGregor P.A."/>
            <person name="Hong C."/>
            <person name="Park K.H."/>
            <person name="Akmal A."/>
            <person name="Feldman A."/>
            <person name="Lin J.S."/>
            <person name="Chang W.E."/>
            <person name="Higgs B.W."/>
            <person name="Demirev P."/>
            <person name="Lindquist J."/>
            <person name="Liem A."/>
            <person name="Fochler E."/>
            <person name="Read T.D."/>
            <person name="Tapia R."/>
            <person name="Johnson S."/>
            <person name="Bishop-Lilly K.A."/>
            <person name="Detter C."/>
            <person name="Han C."/>
            <person name="Sozhamannan S."/>
            <person name="Rosenzweig C.N."/>
            <person name="Skowronski E.W."/>
        </authorList>
    </citation>
    <scope>NUCLEOTIDE SEQUENCE [LARGE SCALE GENOMIC DNA]</scope>
    <source>
        <strain evidence="14 15">Y4G10-17</strain>
    </source>
</reference>
<evidence type="ECO:0000256" key="13">
    <source>
        <dbReference type="SAM" id="SignalP"/>
    </source>
</evidence>
<evidence type="ECO:0000256" key="8">
    <source>
        <dbReference type="ARBA" id="ARBA00023136"/>
    </source>
</evidence>
<gene>
    <name evidence="14" type="primary">lolB</name>
    <name evidence="14" type="ORF">CWE14_00850</name>
</gene>
<sequence length="218" mass="24587">MRSLAILILLVTISGCASAPPSVDKSNIDAATIAAHQRQLSHIEGWEFQSRMAFINHLEDDRQSASMRWQHQADSRAIRISHPLRGTLARVEESSGEARLTDNQGNEFVAADIESLLAIHLNVVLPIELIEDALLGRIPDARIINPRYYEDGTLAQYEADITDTYATTSWEIELRRYQSASNAPYQLPHQLEMRSADYEIRLSISRWTVQSPSVSEMQ</sequence>
<dbReference type="AlphaFoldDB" id="A0A432WL88"/>
<evidence type="ECO:0000313" key="14">
    <source>
        <dbReference type="EMBL" id="RUO34582.1"/>
    </source>
</evidence>
<dbReference type="GO" id="GO:0015031">
    <property type="term" value="P:protein transport"/>
    <property type="evidence" value="ECO:0007669"/>
    <property type="project" value="UniProtKB-KW"/>
</dbReference>
<feature type="chain" id="PRO_5019472827" description="Outer-membrane lipoprotein LolB" evidence="13">
    <location>
        <begin position="20"/>
        <end position="218"/>
    </location>
</feature>
<evidence type="ECO:0000256" key="1">
    <source>
        <dbReference type="ARBA" id="ARBA00004459"/>
    </source>
</evidence>
<keyword evidence="6 13" id="KW-0732">Signal</keyword>
<evidence type="ECO:0000256" key="10">
    <source>
        <dbReference type="ARBA" id="ARBA00023186"/>
    </source>
</evidence>
<dbReference type="GO" id="GO:0009279">
    <property type="term" value="C:cell outer membrane"/>
    <property type="evidence" value="ECO:0007669"/>
    <property type="project" value="UniProtKB-SubCell"/>
</dbReference>
<dbReference type="SUPFAM" id="SSF89392">
    <property type="entry name" value="Prokaryotic lipoproteins and lipoprotein localization factors"/>
    <property type="match status" value="1"/>
</dbReference>
<evidence type="ECO:0000256" key="3">
    <source>
        <dbReference type="ARBA" id="ARBA00011245"/>
    </source>
</evidence>
<comment type="subunit">
    <text evidence="3">Monomer.</text>
</comment>
<dbReference type="InterPro" id="IPR004565">
    <property type="entry name" value="OM_lipoprot_LolB"/>
</dbReference>
<evidence type="ECO:0000313" key="15">
    <source>
        <dbReference type="Proteomes" id="UP000287823"/>
    </source>
</evidence>
<keyword evidence="7" id="KW-0653">Protein transport</keyword>
<comment type="subcellular location">
    <subcellularLocation>
        <location evidence="1">Cell outer membrane</location>
        <topology evidence="1">Lipid-anchor</topology>
    </subcellularLocation>
</comment>
<keyword evidence="5" id="KW-0813">Transport</keyword>
<keyword evidence="11" id="KW-0998">Cell outer membrane</keyword>
<feature type="signal peptide" evidence="13">
    <location>
        <begin position="1"/>
        <end position="19"/>
    </location>
</feature>
<protein>
    <recommendedName>
        <fullName evidence="4">Outer-membrane lipoprotein LolB</fullName>
    </recommendedName>
</protein>
<keyword evidence="10" id="KW-0143">Chaperone</keyword>
<comment type="caution">
    <text evidence="14">The sequence shown here is derived from an EMBL/GenBank/DDBJ whole genome shotgun (WGS) entry which is preliminary data.</text>
</comment>
<accession>A0A432WL88</accession>
<evidence type="ECO:0000256" key="2">
    <source>
        <dbReference type="ARBA" id="ARBA00009696"/>
    </source>
</evidence>
<evidence type="ECO:0000256" key="6">
    <source>
        <dbReference type="ARBA" id="ARBA00022729"/>
    </source>
</evidence>
<dbReference type="CDD" id="cd16326">
    <property type="entry name" value="LolB"/>
    <property type="match status" value="1"/>
</dbReference>
<organism evidence="14 15">
    <name type="scientific">Aliidiomarina soli</name>
    <dbReference type="NCBI Taxonomy" id="1928574"/>
    <lineage>
        <taxon>Bacteria</taxon>
        <taxon>Pseudomonadati</taxon>
        <taxon>Pseudomonadota</taxon>
        <taxon>Gammaproteobacteria</taxon>
        <taxon>Alteromonadales</taxon>
        <taxon>Idiomarinaceae</taxon>
        <taxon>Aliidiomarina</taxon>
    </lineage>
</organism>
<comment type="similarity">
    <text evidence="2">Belongs to the LolB family.</text>
</comment>
<keyword evidence="15" id="KW-1185">Reference proteome</keyword>
<evidence type="ECO:0000256" key="7">
    <source>
        <dbReference type="ARBA" id="ARBA00022927"/>
    </source>
</evidence>
<keyword evidence="8" id="KW-0472">Membrane</keyword>
<dbReference type="RefSeq" id="WP_126797646.1">
    <property type="nucleotide sequence ID" value="NZ_PIPO01000001.1"/>
</dbReference>
<evidence type="ECO:0000256" key="12">
    <source>
        <dbReference type="ARBA" id="ARBA00023288"/>
    </source>
</evidence>
<proteinExistence type="inferred from homology"/>
<dbReference type="Proteomes" id="UP000287823">
    <property type="component" value="Unassembled WGS sequence"/>
</dbReference>
<dbReference type="Pfam" id="PF03550">
    <property type="entry name" value="LolB"/>
    <property type="match status" value="1"/>
</dbReference>
<dbReference type="Gene3D" id="2.50.20.10">
    <property type="entry name" value="Lipoprotein localisation LolA/LolB/LppX"/>
    <property type="match status" value="1"/>
</dbReference>
<dbReference type="PROSITE" id="PS51257">
    <property type="entry name" value="PROKAR_LIPOPROTEIN"/>
    <property type="match status" value="1"/>
</dbReference>
<dbReference type="EMBL" id="PIPO01000001">
    <property type="protein sequence ID" value="RUO34582.1"/>
    <property type="molecule type" value="Genomic_DNA"/>
</dbReference>
<evidence type="ECO:0000256" key="11">
    <source>
        <dbReference type="ARBA" id="ARBA00023237"/>
    </source>
</evidence>
<keyword evidence="12 14" id="KW-0449">Lipoprotein</keyword>